<name>A0A1Y1SHF4_9GAMM</name>
<gene>
    <name evidence="2" type="ORF">ATO7_02660</name>
</gene>
<dbReference type="EMBL" id="AQQV01000001">
    <property type="protein sequence ID" value="ORE88741.1"/>
    <property type="molecule type" value="Genomic_DNA"/>
</dbReference>
<feature type="transmembrane region" description="Helical" evidence="1">
    <location>
        <begin position="21"/>
        <end position="41"/>
    </location>
</feature>
<keyword evidence="3" id="KW-1185">Reference proteome</keyword>
<evidence type="ECO:0000313" key="3">
    <source>
        <dbReference type="Proteomes" id="UP000192342"/>
    </source>
</evidence>
<keyword evidence="1" id="KW-1133">Transmembrane helix</keyword>
<dbReference type="PROSITE" id="PS51257">
    <property type="entry name" value="PROKAR_LIPOPROTEIN"/>
    <property type="match status" value="1"/>
</dbReference>
<reference evidence="2 3" key="1">
    <citation type="submission" date="2013-04" db="EMBL/GenBank/DDBJ databases">
        <title>Oceanococcus atlanticus 22II-S10r2 Genome Sequencing.</title>
        <authorList>
            <person name="Lai Q."/>
            <person name="Li G."/>
            <person name="Shao Z."/>
        </authorList>
    </citation>
    <scope>NUCLEOTIDE SEQUENCE [LARGE SCALE GENOMIC DNA]</scope>
    <source>
        <strain evidence="2 3">22II-S10r2</strain>
    </source>
</reference>
<organism evidence="2 3">
    <name type="scientific">Oceanococcus atlanticus</name>
    <dbReference type="NCBI Taxonomy" id="1317117"/>
    <lineage>
        <taxon>Bacteria</taxon>
        <taxon>Pseudomonadati</taxon>
        <taxon>Pseudomonadota</taxon>
        <taxon>Gammaproteobacteria</taxon>
        <taxon>Chromatiales</taxon>
        <taxon>Oceanococcaceae</taxon>
        <taxon>Oceanococcus</taxon>
    </lineage>
</organism>
<accession>A0A1Y1SHF4</accession>
<keyword evidence="1" id="KW-0472">Membrane</keyword>
<protein>
    <recommendedName>
        <fullName evidence="4">Lipoprotein</fullName>
    </recommendedName>
</protein>
<dbReference type="AlphaFoldDB" id="A0A1Y1SHF4"/>
<evidence type="ECO:0000313" key="2">
    <source>
        <dbReference type="EMBL" id="ORE88741.1"/>
    </source>
</evidence>
<sequence length="62" mass="6545">MNAKTPMSACEKFTVRHFSGLGAMFLAVLLIAAGCGVMRGWQADSAQQLFGHQAIALSTSKS</sequence>
<dbReference type="Proteomes" id="UP000192342">
    <property type="component" value="Unassembled WGS sequence"/>
</dbReference>
<evidence type="ECO:0008006" key="4">
    <source>
        <dbReference type="Google" id="ProtNLM"/>
    </source>
</evidence>
<comment type="caution">
    <text evidence="2">The sequence shown here is derived from an EMBL/GenBank/DDBJ whole genome shotgun (WGS) entry which is preliminary data.</text>
</comment>
<proteinExistence type="predicted"/>
<evidence type="ECO:0000256" key="1">
    <source>
        <dbReference type="SAM" id="Phobius"/>
    </source>
</evidence>
<keyword evidence="1" id="KW-0812">Transmembrane</keyword>
<dbReference type="RefSeq" id="WP_083559360.1">
    <property type="nucleotide sequence ID" value="NZ_AQQV01000001.1"/>
</dbReference>
<dbReference type="STRING" id="1317117.ATO7_02660"/>